<feature type="transmembrane region" description="Helical" evidence="7">
    <location>
        <begin position="51"/>
        <end position="70"/>
    </location>
</feature>
<evidence type="ECO:0000256" key="5">
    <source>
        <dbReference type="ARBA" id="ARBA00022989"/>
    </source>
</evidence>
<dbReference type="NCBIfam" id="TIGR03416">
    <property type="entry name" value="ABC_choXWV_perm"/>
    <property type="match status" value="1"/>
</dbReference>
<dbReference type="STRING" id="1489064.WH96_12995"/>
<dbReference type="PATRIC" id="fig|1489064.4.peg.3933"/>
<dbReference type="GO" id="GO:0005275">
    <property type="term" value="F:amine transmembrane transporter activity"/>
    <property type="evidence" value="ECO:0007669"/>
    <property type="project" value="TreeGrafter"/>
</dbReference>
<evidence type="ECO:0000259" key="8">
    <source>
        <dbReference type="PROSITE" id="PS50928"/>
    </source>
</evidence>
<dbReference type="GO" id="GO:0015226">
    <property type="term" value="F:carnitine transmembrane transporter activity"/>
    <property type="evidence" value="ECO:0007669"/>
    <property type="project" value="TreeGrafter"/>
</dbReference>
<feature type="domain" description="ABC transmembrane type-1" evidence="8">
    <location>
        <begin position="97"/>
        <end position="276"/>
    </location>
</feature>
<sequence length="286" mass="30928">MSGIEQWLVDHKIPVGKWGESFFDFLIDNFAGFFDAITDGGSFLIDGTVDMLLFIPSIVLIILITGLAQYLQRTWKLSLFVFLSLLFIVNLGYWTETIESLVLVVYATVVCMITGVPLGIAAAHRPWLYSLLRPVLDLLQTIPTFVYLIPAMTLFGLGMVPALVATVIFAVAAPVRLTHLGVSSVPKPLIEAAESFGATKKQLLWKVEIPYALPTIMAGVTQCIMLSLSMVVIGALVGASGLGKPVVRALNSRQIDMGIEAGLAIVVVAILLDRLCKQRNAPVDGA</sequence>
<evidence type="ECO:0000256" key="2">
    <source>
        <dbReference type="ARBA" id="ARBA00022448"/>
    </source>
</evidence>
<keyword evidence="10" id="KW-1185">Reference proteome</keyword>
<feature type="transmembrane region" description="Helical" evidence="7">
    <location>
        <begin position="255"/>
        <end position="272"/>
    </location>
</feature>
<dbReference type="PANTHER" id="PTHR47737:SF1">
    <property type="entry name" value="GLYCINE BETAINE_PROLINE BETAINE TRANSPORT SYSTEM PERMEASE PROTEIN PROW"/>
    <property type="match status" value="1"/>
</dbReference>
<dbReference type="InterPro" id="IPR035906">
    <property type="entry name" value="MetI-like_sf"/>
</dbReference>
<keyword evidence="3" id="KW-1003">Cell membrane</keyword>
<dbReference type="SUPFAM" id="SSF161098">
    <property type="entry name" value="MetI-like"/>
    <property type="match status" value="1"/>
</dbReference>
<dbReference type="PROSITE" id="PS50928">
    <property type="entry name" value="ABC_TM1"/>
    <property type="match status" value="1"/>
</dbReference>
<feature type="transmembrane region" description="Helical" evidence="7">
    <location>
        <begin position="216"/>
        <end position="243"/>
    </location>
</feature>
<reference evidence="9 10" key="1">
    <citation type="submission" date="2015-03" db="EMBL/GenBank/DDBJ databases">
        <title>Genome Sequence of Kiloniella spongiae MEBiC09566, isolated from a marine sponge.</title>
        <authorList>
            <person name="Shao Z."/>
            <person name="Wang L."/>
            <person name="Li X."/>
        </authorList>
    </citation>
    <scope>NUCLEOTIDE SEQUENCE [LARGE SCALE GENOMIC DNA]</scope>
    <source>
        <strain evidence="9 10">MEBiC09566</strain>
    </source>
</reference>
<accession>A0A0H2MTU3</accession>
<dbReference type="FunFam" id="1.10.3720.10:FF:000001">
    <property type="entry name" value="Glycine betaine ABC transporter, permease"/>
    <property type="match status" value="1"/>
</dbReference>
<dbReference type="Gene3D" id="1.10.3720.10">
    <property type="entry name" value="MetI-like"/>
    <property type="match status" value="1"/>
</dbReference>
<dbReference type="InterPro" id="IPR000515">
    <property type="entry name" value="MetI-like"/>
</dbReference>
<dbReference type="PANTHER" id="PTHR47737">
    <property type="entry name" value="GLYCINE BETAINE/PROLINE BETAINE TRANSPORT SYSTEM PERMEASE PROTEIN PROW"/>
    <property type="match status" value="1"/>
</dbReference>
<evidence type="ECO:0000313" key="9">
    <source>
        <dbReference type="EMBL" id="KLN60105.1"/>
    </source>
</evidence>
<dbReference type="RefSeq" id="WP_047764640.1">
    <property type="nucleotide sequence ID" value="NZ_LAQL01000008.1"/>
</dbReference>
<organism evidence="9 10">
    <name type="scientific">Kiloniella spongiae</name>
    <dbReference type="NCBI Taxonomy" id="1489064"/>
    <lineage>
        <taxon>Bacteria</taxon>
        <taxon>Pseudomonadati</taxon>
        <taxon>Pseudomonadota</taxon>
        <taxon>Alphaproteobacteria</taxon>
        <taxon>Rhodospirillales</taxon>
        <taxon>Kiloniellaceae</taxon>
        <taxon>Kiloniella</taxon>
    </lineage>
</organism>
<proteinExistence type="inferred from homology"/>
<dbReference type="AlphaFoldDB" id="A0A0H2MTU3"/>
<evidence type="ECO:0000256" key="7">
    <source>
        <dbReference type="RuleBase" id="RU363032"/>
    </source>
</evidence>
<comment type="caution">
    <text evidence="9">The sequence shown here is derived from an EMBL/GenBank/DDBJ whole genome shotgun (WGS) entry which is preliminary data.</text>
</comment>
<evidence type="ECO:0000256" key="1">
    <source>
        <dbReference type="ARBA" id="ARBA00004651"/>
    </source>
</evidence>
<name>A0A0H2MTU3_9PROT</name>
<evidence type="ECO:0000256" key="3">
    <source>
        <dbReference type="ARBA" id="ARBA00022475"/>
    </source>
</evidence>
<dbReference type="GO" id="GO:0031460">
    <property type="term" value="P:glycine betaine transport"/>
    <property type="evidence" value="ECO:0007669"/>
    <property type="project" value="TreeGrafter"/>
</dbReference>
<dbReference type="GO" id="GO:0015871">
    <property type="term" value="P:choline transport"/>
    <property type="evidence" value="ECO:0007669"/>
    <property type="project" value="TreeGrafter"/>
</dbReference>
<dbReference type="InterPro" id="IPR017784">
    <property type="entry name" value="ABC_transptr_choline_permease"/>
</dbReference>
<comment type="subcellular location">
    <subcellularLocation>
        <location evidence="1 7">Cell membrane</location>
        <topology evidence="1 7">Multi-pass membrane protein</topology>
    </subcellularLocation>
</comment>
<evidence type="ECO:0000313" key="10">
    <source>
        <dbReference type="Proteomes" id="UP000035444"/>
    </source>
</evidence>
<feature type="transmembrane region" description="Helical" evidence="7">
    <location>
        <begin position="145"/>
        <end position="173"/>
    </location>
</feature>
<feature type="transmembrane region" description="Helical" evidence="7">
    <location>
        <begin position="77"/>
        <end position="95"/>
    </location>
</feature>
<keyword evidence="2 7" id="KW-0813">Transport</keyword>
<keyword evidence="4 7" id="KW-0812">Transmembrane</keyword>
<evidence type="ECO:0000256" key="6">
    <source>
        <dbReference type="ARBA" id="ARBA00023136"/>
    </source>
</evidence>
<dbReference type="OrthoDB" id="9815258at2"/>
<keyword evidence="5 7" id="KW-1133">Transmembrane helix</keyword>
<protein>
    <submittedName>
        <fullName evidence="9">ABC transporter permease</fullName>
    </submittedName>
</protein>
<dbReference type="Pfam" id="PF00528">
    <property type="entry name" value="BPD_transp_1"/>
    <property type="match status" value="1"/>
</dbReference>
<dbReference type="GO" id="GO:0043190">
    <property type="term" value="C:ATP-binding cassette (ABC) transporter complex"/>
    <property type="evidence" value="ECO:0007669"/>
    <property type="project" value="TreeGrafter"/>
</dbReference>
<comment type="similarity">
    <text evidence="7">Belongs to the binding-protein-dependent transport system permease family.</text>
</comment>
<evidence type="ECO:0000256" key="4">
    <source>
        <dbReference type="ARBA" id="ARBA00022692"/>
    </source>
</evidence>
<gene>
    <name evidence="9" type="ORF">WH96_12995</name>
</gene>
<keyword evidence="6 7" id="KW-0472">Membrane</keyword>
<dbReference type="CDD" id="cd06261">
    <property type="entry name" value="TM_PBP2"/>
    <property type="match status" value="1"/>
</dbReference>
<feature type="transmembrane region" description="Helical" evidence="7">
    <location>
        <begin position="101"/>
        <end position="124"/>
    </location>
</feature>
<dbReference type="Proteomes" id="UP000035444">
    <property type="component" value="Unassembled WGS sequence"/>
</dbReference>
<dbReference type="EMBL" id="LAQL01000008">
    <property type="protein sequence ID" value="KLN60105.1"/>
    <property type="molecule type" value="Genomic_DNA"/>
</dbReference>